<proteinExistence type="predicted"/>
<evidence type="ECO:0000313" key="1">
    <source>
        <dbReference type="EMBL" id="ETO66010.1"/>
    </source>
</evidence>
<dbReference type="Proteomes" id="UP000028582">
    <property type="component" value="Unassembled WGS sequence"/>
</dbReference>
<name>A0A080ZH99_PHYNI</name>
<protein>
    <submittedName>
        <fullName evidence="1">Uncharacterized protein</fullName>
    </submittedName>
</protein>
<organism evidence="1 2">
    <name type="scientific">Phytophthora nicotianae P1976</name>
    <dbReference type="NCBI Taxonomy" id="1317066"/>
    <lineage>
        <taxon>Eukaryota</taxon>
        <taxon>Sar</taxon>
        <taxon>Stramenopiles</taxon>
        <taxon>Oomycota</taxon>
        <taxon>Peronosporomycetes</taxon>
        <taxon>Peronosporales</taxon>
        <taxon>Peronosporaceae</taxon>
        <taxon>Phytophthora</taxon>
    </lineage>
</organism>
<accession>A0A080ZH99</accession>
<sequence length="121" mass="13851">MRQRQRDLANVKGRLAFREGLPSSKRREQVTTAAVLHDQEQTVLRLERVVQRHNVRVVRARLQSCLLCVDVLGLVLLHDSLLVVRLQRVPLVAVRALTTHQIHLGECTATKHLDKLEISRT</sequence>
<reference evidence="1 2" key="1">
    <citation type="submission" date="2013-11" db="EMBL/GenBank/DDBJ databases">
        <title>The Genome Sequence of Phytophthora parasitica P1976.</title>
        <authorList>
            <consortium name="The Broad Institute Genomics Platform"/>
            <person name="Russ C."/>
            <person name="Tyler B."/>
            <person name="Panabieres F."/>
            <person name="Shan W."/>
            <person name="Tripathy S."/>
            <person name="Grunwald N."/>
            <person name="Machado M."/>
            <person name="Johnson C.S."/>
            <person name="Walker B."/>
            <person name="Young S."/>
            <person name="Zeng Q."/>
            <person name="Gargeya S."/>
            <person name="Fitzgerald M."/>
            <person name="Haas B."/>
            <person name="Abouelleil A."/>
            <person name="Allen A.W."/>
            <person name="Alvarado L."/>
            <person name="Arachchi H.M."/>
            <person name="Berlin A.M."/>
            <person name="Chapman S.B."/>
            <person name="Gainer-Dewar J."/>
            <person name="Goldberg J."/>
            <person name="Griggs A."/>
            <person name="Gujja S."/>
            <person name="Hansen M."/>
            <person name="Howarth C."/>
            <person name="Imamovic A."/>
            <person name="Ireland A."/>
            <person name="Larimer J."/>
            <person name="McCowan C."/>
            <person name="Murphy C."/>
            <person name="Pearson M."/>
            <person name="Poon T.W."/>
            <person name="Priest M."/>
            <person name="Roberts A."/>
            <person name="Saif S."/>
            <person name="Shea T."/>
            <person name="Sisk P."/>
            <person name="Sykes S."/>
            <person name="Wortman J."/>
            <person name="Nusbaum C."/>
            <person name="Birren B."/>
        </authorList>
    </citation>
    <scope>NUCLEOTIDE SEQUENCE [LARGE SCALE GENOMIC DNA]</scope>
    <source>
        <strain evidence="1 2">P1976</strain>
    </source>
</reference>
<evidence type="ECO:0000313" key="2">
    <source>
        <dbReference type="Proteomes" id="UP000028582"/>
    </source>
</evidence>
<dbReference type="EMBL" id="ANJA01003120">
    <property type="protein sequence ID" value="ETO66010.1"/>
    <property type="molecule type" value="Genomic_DNA"/>
</dbReference>
<comment type="caution">
    <text evidence="1">The sequence shown here is derived from an EMBL/GenBank/DDBJ whole genome shotgun (WGS) entry which is preliminary data.</text>
</comment>
<dbReference type="AlphaFoldDB" id="A0A080ZH99"/>
<gene>
    <name evidence="1" type="ORF">F444_16750</name>
</gene>